<feature type="compositionally biased region" description="Polar residues" evidence="1">
    <location>
        <begin position="8"/>
        <end position="20"/>
    </location>
</feature>
<name>A0A367LQ48_9HYPO</name>
<evidence type="ECO:0000313" key="2">
    <source>
        <dbReference type="EMBL" id="RCI16362.1"/>
    </source>
</evidence>
<reference evidence="2 3" key="1">
    <citation type="journal article" date="2015" name="BMC Genomics">
        <title>Insights from the genome of Ophiocordyceps polyrhachis-furcata to pathogenicity and host specificity in insect fungi.</title>
        <authorList>
            <person name="Wichadakul D."/>
            <person name="Kobmoo N."/>
            <person name="Ingsriswang S."/>
            <person name="Tangphatsornruang S."/>
            <person name="Chantasingh D."/>
            <person name="Luangsa-ard J.J."/>
            <person name="Eurwilaichitr L."/>
        </authorList>
    </citation>
    <scope>NUCLEOTIDE SEQUENCE [LARGE SCALE GENOMIC DNA]</scope>
    <source>
        <strain evidence="2 3">BCC 54312</strain>
    </source>
</reference>
<accession>A0A367LQ48</accession>
<protein>
    <submittedName>
        <fullName evidence="2">Uncharacterized protein</fullName>
    </submittedName>
</protein>
<sequence length="152" mass="17405">MAPEVDVASSSRDIHSTTPKPELQNIQIRSTLFSFLNVELTIYQHTYSLAKPNAHNEAKLLEPLKKEGKKKKKTTKAQVSLAPLFLFRLNNFPLPCSLILPCKDSPQTNVSHSTNLAYLVKTLSRKKWSKRVEESSRRERNWSFIAKIVQRS</sequence>
<dbReference type="EMBL" id="LKCN02000001">
    <property type="protein sequence ID" value="RCI16362.1"/>
    <property type="molecule type" value="Genomic_DNA"/>
</dbReference>
<feature type="region of interest" description="Disordered" evidence="1">
    <location>
        <begin position="1"/>
        <end position="20"/>
    </location>
</feature>
<dbReference type="Proteomes" id="UP000253664">
    <property type="component" value="Unassembled WGS sequence"/>
</dbReference>
<organism evidence="2 3">
    <name type="scientific">Ophiocordyceps polyrhachis-furcata BCC 54312</name>
    <dbReference type="NCBI Taxonomy" id="1330021"/>
    <lineage>
        <taxon>Eukaryota</taxon>
        <taxon>Fungi</taxon>
        <taxon>Dikarya</taxon>
        <taxon>Ascomycota</taxon>
        <taxon>Pezizomycotina</taxon>
        <taxon>Sordariomycetes</taxon>
        <taxon>Hypocreomycetidae</taxon>
        <taxon>Hypocreales</taxon>
        <taxon>Ophiocordycipitaceae</taxon>
        <taxon>Ophiocordyceps</taxon>
    </lineage>
</organism>
<evidence type="ECO:0000256" key="1">
    <source>
        <dbReference type="SAM" id="MobiDB-lite"/>
    </source>
</evidence>
<gene>
    <name evidence="2" type="ORF">L249_2746</name>
</gene>
<comment type="caution">
    <text evidence="2">The sequence shown here is derived from an EMBL/GenBank/DDBJ whole genome shotgun (WGS) entry which is preliminary data.</text>
</comment>
<proteinExistence type="predicted"/>
<evidence type="ECO:0000313" key="3">
    <source>
        <dbReference type="Proteomes" id="UP000253664"/>
    </source>
</evidence>
<keyword evidence="3" id="KW-1185">Reference proteome</keyword>
<dbReference type="AlphaFoldDB" id="A0A367LQ48"/>